<organism evidence="1 2">
    <name type="scientific">Klebsiella phage vB_KpnS-VAC5</name>
    <dbReference type="NCBI Taxonomy" id="2864363"/>
    <lineage>
        <taxon>Viruses</taxon>
        <taxon>Duplodnaviria</taxon>
        <taxon>Heunggongvirae</taxon>
        <taxon>Uroviricota</taxon>
        <taxon>Caudoviricetes</taxon>
        <taxon>Drexlerviridae</taxon>
        <taxon>Webervirus</taxon>
        <taxon>Webervirus VAC5</taxon>
    </lineage>
</organism>
<dbReference type="EMBL" id="MZ428223">
    <property type="protein sequence ID" value="QZE50603.1"/>
    <property type="molecule type" value="Genomic_DNA"/>
</dbReference>
<proteinExistence type="predicted"/>
<evidence type="ECO:0000313" key="1">
    <source>
        <dbReference type="EMBL" id="QZE50603.1"/>
    </source>
</evidence>
<keyword evidence="2" id="KW-1185">Reference proteome</keyword>
<sequence>MQGYRIMQQFKSRGRVYSLPDTATHAAPGACAGVYFKDGDSWFFMGDVVGDVPPKKCGLLLGFYDHDVVELKPKRVPFAFWNKIKGAVFK</sequence>
<name>A0AAE7XHL8_9CAUD</name>
<evidence type="ECO:0000313" key="2">
    <source>
        <dbReference type="Proteomes" id="UP000828394"/>
    </source>
</evidence>
<protein>
    <submittedName>
        <fullName evidence="1">Uncharacterized protein</fullName>
    </submittedName>
</protein>
<reference evidence="1 2" key="1">
    <citation type="submission" date="2021-06" db="EMBL/GenBank/DDBJ databases">
        <title>PemIK (PemK/PemI) type II TA system from Klebsiella pneumoniae clinical strains inhibits lytic phage.</title>
        <authorList>
            <person name="Bleriot I.I."/>
            <person name="Blasco L.L."/>
            <person name="Pacios O.O."/>
            <person name="Fernandez-Garcia L.L."/>
            <person name="Ambroa A.A."/>
            <person name="Lopez M.M."/>
            <person name="Bardanca-Gonzalez M.M."/>
            <person name="Fernandez-Cuenca F.F."/>
            <person name="Oteo J.J."/>
            <person name="Pascual A.A."/>
            <person name="Martinez-Martinez L.L."/>
            <person name="Domingo-Calap P.P."/>
            <person name="Wood T.T.K."/>
            <person name="Tomas M.M."/>
        </authorList>
    </citation>
    <scope>NUCLEOTIDE SEQUENCE [LARGE SCALE GENOMIC DNA]</scope>
</reference>
<dbReference type="Proteomes" id="UP000828394">
    <property type="component" value="Segment"/>
</dbReference>
<accession>A0AAE7XHL8</accession>